<sequence length="139" mass="16250">MEEIDINPGEIKINFTTTTKEKVSLADLGLKKEDLQFDSGHVRMVFDFENIQDLEYFSVPTLEFSYEEEMGETHWQCEYNNTTIVDKHDHHGRSTVVLLNRKKMQDLEQRHENQLILHAEFPAAVQLDPSTSFVNFFKA</sequence>
<dbReference type="OrthoDB" id="1144653at2"/>
<proteinExistence type="predicted"/>
<dbReference type="EMBL" id="FPAS01000002">
    <property type="protein sequence ID" value="SFT65357.1"/>
    <property type="molecule type" value="Genomic_DNA"/>
</dbReference>
<dbReference type="Proteomes" id="UP000236454">
    <property type="component" value="Unassembled WGS sequence"/>
</dbReference>
<evidence type="ECO:0000313" key="2">
    <source>
        <dbReference type="Proteomes" id="UP000236454"/>
    </source>
</evidence>
<organism evidence="1 2">
    <name type="scientific">Lishizhenia tianjinensis</name>
    <dbReference type="NCBI Taxonomy" id="477690"/>
    <lineage>
        <taxon>Bacteria</taxon>
        <taxon>Pseudomonadati</taxon>
        <taxon>Bacteroidota</taxon>
        <taxon>Flavobacteriia</taxon>
        <taxon>Flavobacteriales</taxon>
        <taxon>Crocinitomicaceae</taxon>
        <taxon>Lishizhenia</taxon>
    </lineage>
</organism>
<dbReference type="STRING" id="477690.SAMN05216474_1571"/>
<keyword evidence="2" id="KW-1185">Reference proteome</keyword>
<name>A0A1I6ZRY3_9FLAO</name>
<evidence type="ECO:0000313" key="1">
    <source>
        <dbReference type="EMBL" id="SFT65357.1"/>
    </source>
</evidence>
<reference evidence="1 2" key="1">
    <citation type="submission" date="2016-10" db="EMBL/GenBank/DDBJ databases">
        <authorList>
            <person name="de Groot N.N."/>
        </authorList>
    </citation>
    <scope>NUCLEOTIDE SEQUENCE [LARGE SCALE GENOMIC DNA]</scope>
    <source>
        <strain evidence="1 2">CGMCC 1.7005</strain>
    </source>
</reference>
<gene>
    <name evidence="1" type="ORF">SAMN05216474_1571</name>
</gene>
<protein>
    <submittedName>
        <fullName evidence="1">Uncharacterized protein</fullName>
    </submittedName>
</protein>
<dbReference type="RefSeq" id="WP_090247946.1">
    <property type="nucleotide sequence ID" value="NZ_FPAS01000002.1"/>
</dbReference>
<dbReference type="AlphaFoldDB" id="A0A1I6ZRY3"/>
<accession>A0A1I6ZRY3</accession>